<evidence type="ECO:0008006" key="5">
    <source>
        <dbReference type="Google" id="ProtNLM"/>
    </source>
</evidence>
<sequence>MDTDMDTNQLLNDYMSWLRDQYTIKKIDQADEVTTPFLNMIGDNMRLYVERLSDSKLRLSDDGTTLENLLLYGINLNSPMRKQIMKETTYRYNVDLFDDVLSVTGTSANFPLMKQNLLAAMVTINDLSITKKTNIERLFFDEVFTFMQDQDFGGLPQYQISGKSGVDYIIDYTIPPKEKKPMRLINFQNRISFNQVVVNAYQYRDIATRSHKIASDISYAIIYNNSEGSVTKRAEQIARDAHISLLSWSDKSHILELK</sequence>
<name>A0A837RB44_LACPE</name>
<reference evidence="3 4" key="1">
    <citation type="journal article" date="2015" name="Genome Announc.">
        <title>Expanding the biotechnology potential of lactobacilli through comparative genomics of 213 strains and associated genera.</title>
        <authorList>
            <person name="Sun Z."/>
            <person name="Harris H.M."/>
            <person name="McCann A."/>
            <person name="Guo C."/>
            <person name="Argimon S."/>
            <person name="Zhang W."/>
            <person name="Yang X."/>
            <person name="Jeffery I.B."/>
            <person name="Cooney J.C."/>
            <person name="Kagawa T.F."/>
            <person name="Liu W."/>
            <person name="Song Y."/>
            <person name="Salvetti E."/>
            <person name="Wrobel A."/>
            <person name="Rasinkangas P."/>
            <person name="Parkhill J."/>
            <person name="Rea M.C."/>
            <person name="O'Sullivan O."/>
            <person name="Ritari J."/>
            <person name="Douillard F.P."/>
            <person name="Paul Ross R."/>
            <person name="Yang R."/>
            <person name="Briner A.E."/>
            <person name="Felis G.E."/>
            <person name="de Vos W.M."/>
            <person name="Barrangou R."/>
            <person name="Klaenhammer T.R."/>
            <person name="Caufield P.W."/>
            <person name="Cui Y."/>
            <person name="Zhang H."/>
            <person name="O'Toole P.W."/>
        </authorList>
    </citation>
    <scope>NUCLEOTIDE SEQUENCE [LARGE SCALE GENOMIC DNA]</scope>
    <source>
        <strain evidence="3 4">DSM 20314</strain>
    </source>
</reference>
<proteinExistence type="predicted"/>
<dbReference type="Proteomes" id="UP000051020">
    <property type="component" value="Unassembled WGS sequence"/>
</dbReference>
<gene>
    <name evidence="3" type="ORF">FD24_GL000599</name>
</gene>
<comment type="caution">
    <text evidence="3">The sequence shown here is derived from an EMBL/GenBank/DDBJ whole genome shotgun (WGS) entry which is preliminary data.</text>
</comment>
<dbReference type="EMBL" id="AZCU01000012">
    <property type="protein sequence ID" value="KRK23927.1"/>
    <property type="molecule type" value="Genomic_DNA"/>
</dbReference>
<evidence type="ECO:0000313" key="3">
    <source>
        <dbReference type="EMBL" id="KRK23927.1"/>
    </source>
</evidence>
<dbReference type="InterPro" id="IPR014960">
    <property type="entry name" value="DUF1828"/>
</dbReference>
<evidence type="ECO:0000313" key="4">
    <source>
        <dbReference type="Proteomes" id="UP000051020"/>
    </source>
</evidence>
<dbReference type="InterPro" id="IPR014961">
    <property type="entry name" value="DUF1829"/>
</dbReference>
<evidence type="ECO:0000259" key="1">
    <source>
        <dbReference type="Pfam" id="PF08861"/>
    </source>
</evidence>
<dbReference type="Pfam" id="PF08862">
    <property type="entry name" value="DUF1829"/>
    <property type="match status" value="1"/>
</dbReference>
<accession>A0A837RB44</accession>
<evidence type="ECO:0000259" key="2">
    <source>
        <dbReference type="Pfam" id="PF08862"/>
    </source>
</evidence>
<feature type="domain" description="DUF1828" evidence="1">
    <location>
        <begin position="35"/>
        <end position="124"/>
    </location>
</feature>
<feature type="domain" description="DUF1829" evidence="2">
    <location>
        <begin position="162"/>
        <end position="251"/>
    </location>
</feature>
<organism evidence="3 4">
    <name type="scientific">Lactiplantibacillus pentosus DSM 20314</name>
    <dbReference type="NCBI Taxonomy" id="1423791"/>
    <lineage>
        <taxon>Bacteria</taxon>
        <taxon>Bacillati</taxon>
        <taxon>Bacillota</taxon>
        <taxon>Bacilli</taxon>
        <taxon>Lactobacillales</taxon>
        <taxon>Lactobacillaceae</taxon>
        <taxon>Lactiplantibacillus</taxon>
    </lineage>
</organism>
<dbReference type="AlphaFoldDB" id="A0A837RB44"/>
<protein>
    <recommendedName>
        <fullName evidence="5">DUF1828 domain-containing protein</fullName>
    </recommendedName>
</protein>
<dbReference type="Pfam" id="PF08861">
    <property type="entry name" value="DUF1828"/>
    <property type="match status" value="1"/>
</dbReference>